<keyword evidence="4" id="KW-1185">Reference proteome</keyword>
<reference evidence="3" key="1">
    <citation type="journal article" date="2022" name="Int. J. Mol. Sci.">
        <title>Draft Genome of Tanacetum Coccineum: Genomic Comparison of Closely Related Tanacetum-Family Plants.</title>
        <authorList>
            <person name="Yamashiro T."/>
            <person name="Shiraishi A."/>
            <person name="Nakayama K."/>
            <person name="Satake H."/>
        </authorList>
    </citation>
    <scope>NUCLEOTIDE SEQUENCE</scope>
</reference>
<reference evidence="3" key="2">
    <citation type="submission" date="2022-01" db="EMBL/GenBank/DDBJ databases">
        <authorList>
            <person name="Yamashiro T."/>
            <person name="Shiraishi A."/>
            <person name="Satake H."/>
            <person name="Nakayama K."/>
        </authorList>
    </citation>
    <scope>NUCLEOTIDE SEQUENCE</scope>
</reference>
<organism evidence="3 4">
    <name type="scientific">Tanacetum coccineum</name>
    <dbReference type="NCBI Taxonomy" id="301880"/>
    <lineage>
        <taxon>Eukaryota</taxon>
        <taxon>Viridiplantae</taxon>
        <taxon>Streptophyta</taxon>
        <taxon>Embryophyta</taxon>
        <taxon>Tracheophyta</taxon>
        <taxon>Spermatophyta</taxon>
        <taxon>Magnoliopsida</taxon>
        <taxon>eudicotyledons</taxon>
        <taxon>Gunneridae</taxon>
        <taxon>Pentapetalae</taxon>
        <taxon>asterids</taxon>
        <taxon>campanulids</taxon>
        <taxon>Asterales</taxon>
        <taxon>Asteraceae</taxon>
        <taxon>Asteroideae</taxon>
        <taxon>Anthemideae</taxon>
        <taxon>Anthemidinae</taxon>
        <taxon>Tanacetum</taxon>
    </lineage>
</organism>
<feature type="region of interest" description="Disordered" evidence="2">
    <location>
        <begin position="368"/>
        <end position="454"/>
    </location>
</feature>
<protein>
    <submittedName>
        <fullName evidence="3">Uncharacterized protein</fullName>
    </submittedName>
</protein>
<evidence type="ECO:0000256" key="1">
    <source>
        <dbReference type="SAM" id="Coils"/>
    </source>
</evidence>
<feature type="compositionally biased region" description="Polar residues" evidence="2">
    <location>
        <begin position="419"/>
        <end position="434"/>
    </location>
</feature>
<feature type="compositionally biased region" description="Basic and acidic residues" evidence="2">
    <location>
        <begin position="384"/>
        <end position="398"/>
    </location>
</feature>
<feature type="compositionally biased region" description="Low complexity" evidence="2">
    <location>
        <begin position="522"/>
        <end position="531"/>
    </location>
</feature>
<evidence type="ECO:0000313" key="4">
    <source>
        <dbReference type="Proteomes" id="UP001151760"/>
    </source>
</evidence>
<evidence type="ECO:0000313" key="3">
    <source>
        <dbReference type="EMBL" id="GJT16363.1"/>
    </source>
</evidence>
<feature type="compositionally biased region" description="Basic residues" evidence="2">
    <location>
        <begin position="821"/>
        <end position="834"/>
    </location>
</feature>
<feature type="compositionally biased region" description="Basic and acidic residues" evidence="2">
    <location>
        <begin position="552"/>
        <end position="572"/>
    </location>
</feature>
<comment type="caution">
    <text evidence="3">The sequence shown here is derived from an EMBL/GenBank/DDBJ whole genome shotgun (WGS) entry which is preliminary data.</text>
</comment>
<accession>A0ABQ5BRF7</accession>
<feature type="compositionally biased region" description="Basic and acidic residues" evidence="2">
    <location>
        <begin position="491"/>
        <end position="504"/>
    </location>
</feature>
<evidence type="ECO:0000256" key="2">
    <source>
        <dbReference type="SAM" id="MobiDB-lite"/>
    </source>
</evidence>
<gene>
    <name evidence="3" type="ORF">Tco_0875069</name>
</gene>
<dbReference type="EMBL" id="BQNB010013468">
    <property type="protein sequence ID" value="GJT16363.1"/>
    <property type="molecule type" value="Genomic_DNA"/>
</dbReference>
<name>A0ABQ5BRF7_9ASTR</name>
<feature type="region of interest" description="Disordered" evidence="2">
    <location>
        <begin position="549"/>
        <end position="615"/>
    </location>
</feature>
<feature type="region of interest" description="Disordered" evidence="2">
    <location>
        <begin position="821"/>
        <end position="841"/>
    </location>
</feature>
<proteinExistence type="predicted"/>
<feature type="compositionally biased region" description="Acidic residues" evidence="2">
    <location>
        <begin position="600"/>
        <end position="612"/>
    </location>
</feature>
<keyword evidence="1" id="KW-0175">Coiled coil</keyword>
<dbReference type="Proteomes" id="UP001151760">
    <property type="component" value="Unassembled WGS sequence"/>
</dbReference>
<feature type="coiled-coil region" evidence="1">
    <location>
        <begin position="628"/>
        <end position="657"/>
    </location>
</feature>
<sequence>MSEITKLKIPPPLHILPSHVLNHKIPILKKGEYDVWAMKMEHYLAHTDYPLWEVIKGLHVIKRGKSKGTTLLLAVPRRSPSNSFTRDTMQRCGDSGQSTQKMNKIMLDGLETSSGSDTEAIILKLNGKLKHNCCSSTRVNLDSSEPTVNEPKVVSQPKVWSDAPIIEEYESDNEDEHVSLLTEEQKTPSFANQQVKTPRDCDFHEKRMDKQAELNNRMSKKSNQREIRPIWNNIQRVNHKNQFVPTTVLTRTSKILVNTARTSGTNNVSTARHNFNSQAVLTNAARKISTVKPFVDRGLSTQIFTEKRVVDSGCSRHMKWKQGLPCPQEANQNAGTEDIIDAGDSKKEAESAQDYFVLPIWSSYSSTVKRSTTKDAGEAPTKNPDLKTDEKSVDKEDQYTIETQKPLVKDEEASDACSRFQSELSPRPSPSTHILDSIPESSGGNHGGQSSSDKFTFHGYEVEADQEAKAAQNPNLLLHTTEPWLMELFSTDRPKVNTDKEKDSTVSPNEGTDDRTDGRSATPTTPTTTPTMFGDDETIAQVLLNMSQAKAVSREKEKGVELKDVEETERPRPTSTRSLLTLKPLPKIDPKDKGKKKIEEEDESDTESEGIPEAEKKFKQLARDEEMARKVQEDWEAEEEVKKLAEEEAIKTALSNEYDFIQARIEADRLLALRLQDEEREKFTVEERAKFLHDTIAAQRRFLAEQRAIAIRNKPPTRTQLRNQMMTYLKHVGNKKHSDLKNKTFEEIQALYEKVKRFDESFTAVGSTEDERKIKEMNEGAKDLEQKRLKKKVAKETPKTEDTAKVPAKVDVIEQGTKKRKGGHMKMLARKRKRSQSDVDSDDEHRKCLKIVTFKGTMDSEVMERKSVITRLNKVISPDGDYLVIYRANGNFRAFNCLLEVLHIFDRQDLFHLYDLVMEQYSEITLEGIELILWGDLKIMMESSQEENDQSDLWDDQQDWEIVTWMLDLGLEVERESTAALDLIRFIKQQIDEN</sequence>
<feature type="region of interest" description="Disordered" evidence="2">
    <location>
        <begin position="491"/>
        <end position="534"/>
    </location>
</feature>